<protein>
    <recommendedName>
        <fullName evidence="3">Lipoprotein</fullName>
    </recommendedName>
</protein>
<evidence type="ECO:0000313" key="2">
    <source>
        <dbReference type="Proteomes" id="UP000366872"/>
    </source>
</evidence>
<accession>A0A6C2U798</accession>
<proteinExistence type="predicted"/>
<dbReference type="AlphaFoldDB" id="A0A6C2U798"/>
<evidence type="ECO:0000313" key="1">
    <source>
        <dbReference type="EMBL" id="VGO15958.1"/>
    </source>
</evidence>
<keyword evidence="2" id="KW-1185">Reference proteome</keyword>
<reference evidence="1 2" key="1">
    <citation type="submission" date="2019-04" db="EMBL/GenBank/DDBJ databases">
        <authorList>
            <person name="Van Vliet M D."/>
        </authorList>
    </citation>
    <scope>NUCLEOTIDE SEQUENCE [LARGE SCALE GENOMIC DNA]</scope>
    <source>
        <strain evidence="1 2">F1</strain>
    </source>
</reference>
<sequence length="133" mass="13983">MKIEWWKLARRGAMAAIIGCFAIGVIGCGDDDGTTESDAVTYYFNWSETDGDEGEGSMTITVEGTTFSGTLEVTKFTNEGGTYTYGISGDLTATGLSGVDARGRSWNVVIDGASISGSYYDPDGGETGTVTLR</sequence>
<name>A0A6C2U798_PONDE</name>
<evidence type="ECO:0008006" key="3">
    <source>
        <dbReference type="Google" id="ProtNLM"/>
    </source>
</evidence>
<dbReference type="EMBL" id="CAAHFG010000003">
    <property type="protein sequence ID" value="VGO15958.1"/>
    <property type="molecule type" value="Genomic_DNA"/>
</dbReference>
<dbReference type="PROSITE" id="PS51257">
    <property type="entry name" value="PROKAR_LIPOPROTEIN"/>
    <property type="match status" value="1"/>
</dbReference>
<organism evidence="1 2">
    <name type="scientific">Pontiella desulfatans</name>
    <dbReference type="NCBI Taxonomy" id="2750659"/>
    <lineage>
        <taxon>Bacteria</taxon>
        <taxon>Pseudomonadati</taxon>
        <taxon>Kiritimatiellota</taxon>
        <taxon>Kiritimatiellia</taxon>
        <taxon>Kiritimatiellales</taxon>
        <taxon>Pontiellaceae</taxon>
        <taxon>Pontiella</taxon>
    </lineage>
</organism>
<dbReference type="Proteomes" id="UP000366872">
    <property type="component" value="Unassembled WGS sequence"/>
</dbReference>
<dbReference type="RefSeq" id="WP_136081520.1">
    <property type="nucleotide sequence ID" value="NZ_CAAHFG010000003.1"/>
</dbReference>
<gene>
    <name evidence="1" type="ORF">PDESU_04547</name>
</gene>